<reference evidence="1 2" key="1">
    <citation type="submission" date="2020-06" db="EMBL/GenBank/DDBJ databases">
        <title>Sphingomonas hominis sp. nov., a member of the Sphingomonas, isolated from the hair of a 22-year-old girl.</title>
        <authorList>
            <person name="Zhang D.-F."/>
            <person name="Cui X.-W."/>
        </authorList>
    </citation>
    <scope>NUCLEOTIDE SEQUENCE [LARGE SCALE GENOMIC DNA]</scope>
    <source>
        <strain evidence="1 2">HHU CXW</strain>
    </source>
</reference>
<organism evidence="1 2">
    <name type="scientific">Sphingomonas hominis</name>
    <dbReference type="NCBI Taxonomy" id="2741495"/>
    <lineage>
        <taxon>Bacteria</taxon>
        <taxon>Pseudomonadati</taxon>
        <taxon>Pseudomonadota</taxon>
        <taxon>Alphaproteobacteria</taxon>
        <taxon>Sphingomonadales</taxon>
        <taxon>Sphingomonadaceae</taxon>
        <taxon>Sphingomonas</taxon>
    </lineage>
</organism>
<proteinExistence type="predicted"/>
<evidence type="ECO:0000313" key="1">
    <source>
        <dbReference type="EMBL" id="NTS66094.1"/>
    </source>
</evidence>
<gene>
    <name evidence="1" type="ORF">HRV97_13090</name>
</gene>
<accession>A0ABX2JJX4</accession>
<evidence type="ECO:0000313" key="2">
    <source>
        <dbReference type="Proteomes" id="UP000621447"/>
    </source>
</evidence>
<name>A0ABX2JJX4_9SPHN</name>
<dbReference type="Pfam" id="PF06776">
    <property type="entry name" value="IalB"/>
    <property type="match status" value="1"/>
</dbReference>
<dbReference type="Proteomes" id="UP000621447">
    <property type="component" value="Unassembled WGS sequence"/>
</dbReference>
<keyword evidence="2" id="KW-1185">Reference proteome</keyword>
<dbReference type="EMBL" id="JABULH010000005">
    <property type="protein sequence ID" value="NTS66094.1"/>
    <property type="molecule type" value="Genomic_DNA"/>
</dbReference>
<dbReference type="InterPro" id="IPR010642">
    <property type="entry name" value="Invasion_prot_B"/>
</dbReference>
<comment type="caution">
    <text evidence="1">The sequence shown here is derived from an EMBL/GenBank/DDBJ whole genome shotgun (WGS) entry which is preliminary data.</text>
</comment>
<sequence>MSGGVIWLAAALLAGEREAVGVWERWGAIRDAGPPRRCFALAQPATASGGTDRRGGFASVAARVDGTRRQAVFVRFSTARQPGTPITLVIGERRFGLRGDTRGARAPDAATDRAIVAAMRGGRSMSVSGIAAGGRPFADTYALNGAATAIDAASLACAR</sequence>
<protein>
    <submittedName>
        <fullName evidence="1">Uncharacterized protein</fullName>
    </submittedName>
</protein>